<accession>A0A255GFR7</accession>
<gene>
    <name evidence="5" type="ORF">CGZ94_15585</name>
</gene>
<evidence type="ECO:0000256" key="4">
    <source>
        <dbReference type="ARBA" id="ARBA00023163"/>
    </source>
</evidence>
<dbReference type="RefSeq" id="WP_094406172.1">
    <property type="nucleotide sequence ID" value="NZ_NMVM01000006.1"/>
</dbReference>
<dbReference type="InterPro" id="IPR005119">
    <property type="entry name" value="LysR_subst-bd"/>
</dbReference>
<comment type="similarity">
    <text evidence="1">Belongs to the LysR transcriptional regulatory family.</text>
</comment>
<dbReference type="Proteomes" id="UP000215896">
    <property type="component" value="Unassembled WGS sequence"/>
</dbReference>
<proteinExistence type="inferred from homology"/>
<dbReference type="PROSITE" id="PS50931">
    <property type="entry name" value="HTH_LYSR"/>
    <property type="match status" value="1"/>
</dbReference>
<evidence type="ECO:0000256" key="1">
    <source>
        <dbReference type="ARBA" id="ARBA00009437"/>
    </source>
</evidence>
<keyword evidence="3" id="KW-0238">DNA-binding</keyword>
<comment type="caution">
    <text evidence="5">The sequence shown here is derived from an EMBL/GenBank/DDBJ whole genome shotgun (WGS) entry which is preliminary data.</text>
</comment>
<evidence type="ECO:0000256" key="3">
    <source>
        <dbReference type="ARBA" id="ARBA00023125"/>
    </source>
</evidence>
<dbReference type="GO" id="GO:0003677">
    <property type="term" value="F:DNA binding"/>
    <property type="evidence" value="ECO:0007669"/>
    <property type="project" value="UniProtKB-KW"/>
</dbReference>
<dbReference type="Gene3D" id="1.10.10.10">
    <property type="entry name" value="Winged helix-like DNA-binding domain superfamily/Winged helix DNA-binding domain"/>
    <property type="match status" value="1"/>
</dbReference>
<dbReference type="AlphaFoldDB" id="A0A255GFR7"/>
<protein>
    <submittedName>
        <fullName evidence="5">LysR family transcriptional regulator</fullName>
    </submittedName>
</protein>
<accession>A0A4R6LL10</accession>
<evidence type="ECO:0000256" key="2">
    <source>
        <dbReference type="ARBA" id="ARBA00023015"/>
    </source>
</evidence>
<dbReference type="PANTHER" id="PTHR30118:SF15">
    <property type="entry name" value="TRANSCRIPTIONAL REGULATORY PROTEIN"/>
    <property type="match status" value="1"/>
</dbReference>
<dbReference type="InterPro" id="IPR000847">
    <property type="entry name" value="LysR_HTH_N"/>
</dbReference>
<dbReference type="Gene3D" id="3.40.190.10">
    <property type="entry name" value="Periplasmic binding protein-like II"/>
    <property type="match status" value="2"/>
</dbReference>
<sequence length="312" mass="34089">MPEATADLNLIRVFCAIYESRSVTGAARRLGISQPSVSHALQRLRTAYRDSMFVRSGRGVVATPRARELYPGLRAGLDQLEATLSTIDAVDPVVAPMRLRLWLTDLGERAFLPIIIPALRDRAPQALLEIRPLVVARVESALHRGEVDGVICSQRLELPGVQRSPLLLDDYVVLAAADHPRIGETLSAAEFAAEPHIGLASEVGHAAPTAIAEARFPQLRTVLHVPRIGGIPDVVRHTDCLAVVPRFLAELERRRGGLKVLAHPLQVPHAETALYHHDRSRQTAAQRWLTDLILETCRAPAFGGGAEPSPRM</sequence>
<dbReference type="OrthoDB" id="8717159at2"/>
<keyword evidence="4" id="KW-0804">Transcription</keyword>
<dbReference type="PANTHER" id="PTHR30118">
    <property type="entry name" value="HTH-TYPE TRANSCRIPTIONAL REGULATOR LEUO-RELATED"/>
    <property type="match status" value="1"/>
</dbReference>
<name>A0A255GFR7_9ACTN</name>
<dbReference type="GO" id="GO:0003700">
    <property type="term" value="F:DNA-binding transcription factor activity"/>
    <property type="evidence" value="ECO:0007669"/>
    <property type="project" value="InterPro"/>
</dbReference>
<keyword evidence="2" id="KW-0805">Transcription regulation</keyword>
<evidence type="ECO:0000313" key="5">
    <source>
        <dbReference type="EMBL" id="OYO11814.1"/>
    </source>
</evidence>
<dbReference type="InterPro" id="IPR036390">
    <property type="entry name" value="WH_DNA-bd_sf"/>
</dbReference>
<reference evidence="5 6" key="1">
    <citation type="submission" date="2017-07" db="EMBL/GenBank/DDBJ databases">
        <title>Draft whole genome sequences of clinical Proprionibacteriaceae strains.</title>
        <authorList>
            <person name="Bernier A.-M."/>
            <person name="Bernard K."/>
            <person name="Domingo M.-C."/>
        </authorList>
    </citation>
    <scope>NUCLEOTIDE SEQUENCE [LARGE SCALE GENOMIC DNA]</scope>
    <source>
        <strain evidence="5 6">NML 030167</strain>
    </source>
</reference>
<dbReference type="SUPFAM" id="SSF46785">
    <property type="entry name" value="Winged helix' DNA-binding domain"/>
    <property type="match status" value="1"/>
</dbReference>
<dbReference type="Pfam" id="PF00126">
    <property type="entry name" value="HTH_1"/>
    <property type="match status" value="1"/>
</dbReference>
<dbReference type="Pfam" id="PF03466">
    <property type="entry name" value="LysR_substrate"/>
    <property type="match status" value="1"/>
</dbReference>
<dbReference type="EMBL" id="NMVO01000015">
    <property type="protein sequence ID" value="OYO11814.1"/>
    <property type="molecule type" value="Genomic_DNA"/>
</dbReference>
<evidence type="ECO:0000313" key="6">
    <source>
        <dbReference type="Proteomes" id="UP000215896"/>
    </source>
</evidence>
<dbReference type="SUPFAM" id="SSF53850">
    <property type="entry name" value="Periplasmic binding protein-like II"/>
    <property type="match status" value="1"/>
</dbReference>
<organism evidence="5 6">
    <name type="scientific">Enemella evansiae</name>
    <dbReference type="NCBI Taxonomy" id="2016499"/>
    <lineage>
        <taxon>Bacteria</taxon>
        <taxon>Bacillati</taxon>
        <taxon>Actinomycetota</taxon>
        <taxon>Actinomycetes</taxon>
        <taxon>Propionibacteriales</taxon>
        <taxon>Propionibacteriaceae</taxon>
        <taxon>Enemella</taxon>
    </lineage>
</organism>
<dbReference type="PRINTS" id="PR00039">
    <property type="entry name" value="HTHLYSR"/>
</dbReference>
<dbReference type="InterPro" id="IPR050389">
    <property type="entry name" value="LysR-type_TF"/>
</dbReference>
<dbReference type="InterPro" id="IPR036388">
    <property type="entry name" value="WH-like_DNA-bd_sf"/>
</dbReference>
<keyword evidence="6" id="KW-1185">Reference proteome</keyword>